<sequence>MIPLKQEKILDDQQVDTIFFKVQELLMYHMSFLNTLQMWELTNTVGDKLLDMFSREAVAMCYCTFVDNFSNSERTLETCWNTKSSFQKFCEMKLRMNRNKLPLKALLVQPVQRIPRYELLIKRLLESTPKDYSDHALLVEAESAIHRLALRVNAVHAAGEDENIVDGIRLIEKLLAPAERKDPVCIFMFTDQIVFTVARRRGSQVIKKPIFLRLQSIRGVDAIENIKYKIYHRLGIEAIELESRSEVMLYFF</sequence>
<dbReference type="SUPFAM" id="SSF48065">
    <property type="entry name" value="DBL homology domain (DH-domain)"/>
    <property type="match status" value="1"/>
</dbReference>
<evidence type="ECO:0000313" key="3">
    <source>
        <dbReference type="Proteomes" id="UP000277204"/>
    </source>
</evidence>
<name>A0A183LM12_9TREM</name>
<dbReference type="SMART" id="SM00325">
    <property type="entry name" value="RhoGEF"/>
    <property type="match status" value="1"/>
</dbReference>
<evidence type="ECO:0000313" key="2">
    <source>
        <dbReference type="EMBL" id="VDO63415.1"/>
    </source>
</evidence>
<dbReference type="Proteomes" id="UP000277204">
    <property type="component" value="Unassembled WGS sequence"/>
</dbReference>
<evidence type="ECO:0000256" key="1">
    <source>
        <dbReference type="ARBA" id="ARBA00022658"/>
    </source>
</evidence>
<proteinExistence type="predicted"/>
<dbReference type="PANTHER" id="PTHR12877:SF15">
    <property type="entry name" value="RHO GUANINE NUCLEOTIDE EXCHANGE FACTOR 17"/>
    <property type="match status" value="1"/>
</dbReference>
<organism evidence="2 3">
    <name type="scientific">Schistosoma margrebowiei</name>
    <dbReference type="NCBI Taxonomy" id="48269"/>
    <lineage>
        <taxon>Eukaryota</taxon>
        <taxon>Metazoa</taxon>
        <taxon>Spiralia</taxon>
        <taxon>Lophotrochozoa</taxon>
        <taxon>Platyhelminthes</taxon>
        <taxon>Trematoda</taxon>
        <taxon>Digenea</taxon>
        <taxon>Strigeidida</taxon>
        <taxon>Schistosomatoidea</taxon>
        <taxon>Schistosomatidae</taxon>
        <taxon>Schistosoma</taxon>
    </lineage>
</organism>
<dbReference type="STRING" id="48269.A0A183LM12"/>
<dbReference type="PROSITE" id="PS50010">
    <property type="entry name" value="DH_2"/>
    <property type="match status" value="1"/>
</dbReference>
<keyword evidence="1" id="KW-0344">Guanine-nucleotide releasing factor</keyword>
<gene>
    <name evidence="2" type="ORF">SMRZ_LOCUS4837</name>
</gene>
<dbReference type="InterPro" id="IPR000219">
    <property type="entry name" value="DH_dom"/>
</dbReference>
<keyword evidence="3" id="KW-1185">Reference proteome</keyword>
<dbReference type="AlphaFoldDB" id="A0A183LM12"/>
<dbReference type="GO" id="GO:0030036">
    <property type="term" value="P:actin cytoskeleton organization"/>
    <property type="evidence" value="ECO:0007669"/>
    <property type="project" value="TreeGrafter"/>
</dbReference>
<dbReference type="CDD" id="cd00160">
    <property type="entry name" value="RhoGEF"/>
    <property type="match status" value="1"/>
</dbReference>
<protein>
    <submittedName>
        <fullName evidence="2">Uncharacterized protein</fullName>
    </submittedName>
</protein>
<dbReference type="Pfam" id="PF00621">
    <property type="entry name" value="RhoGEF"/>
    <property type="match status" value="1"/>
</dbReference>
<dbReference type="GO" id="GO:0005085">
    <property type="term" value="F:guanyl-nucleotide exchange factor activity"/>
    <property type="evidence" value="ECO:0007669"/>
    <property type="project" value="UniProtKB-KW"/>
</dbReference>
<dbReference type="EMBL" id="UZAI01001583">
    <property type="protein sequence ID" value="VDO63415.1"/>
    <property type="molecule type" value="Genomic_DNA"/>
</dbReference>
<dbReference type="PANTHER" id="PTHR12877">
    <property type="entry name" value="RHO GUANINE NUCLEOTIDE EXCHANGE FACTOR"/>
    <property type="match status" value="1"/>
</dbReference>
<dbReference type="InterPro" id="IPR035899">
    <property type="entry name" value="DBL_dom_sf"/>
</dbReference>
<accession>A0A183LM12</accession>
<dbReference type="InterPro" id="IPR039919">
    <property type="entry name" value="ARHGEF10/ARHGEF17"/>
</dbReference>
<reference evidence="2 3" key="1">
    <citation type="submission" date="2018-11" db="EMBL/GenBank/DDBJ databases">
        <authorList>
            <consortium name="Pathogen Informatics"/>
        </authorList>
    </citation>
    <scope>NUCLEOTIDE SEQUENCE [LARGE SCALE GENOMIC DNA]</scope>
    <source>
        <strain evidence="2 3">Zambia</strain>
    </source>
</reference>
<dbReference type="Gene3D" id="1.20.900.10">
    <property type="entry name" value="Dbl homology (DH) domain"/>
    <property type="match status" value="1"/>
</dbReference>